<keyword evidence="3" id="KW-1185">Reference proteome</keyword>
<accession>A0A4R7JBD8</accession>
<feature type="transmembrane region" description="Helical" evidence="1">
    <location>
        <begin position="98"/>
        <end position="120"/>
    </location>
</feature>
<comment type="caution">
    <text evidence="2">The sequence shown here is derived from an EMBL/GenBank/DDBJ whole genome shotgun (WGS) entry which is preliminary data.</text>
</comment>
<proteinExistence type="predicted"/>
<evidence type="ECO:0000313" key="2">
    <source>
        <dbReference type="EMBL" id="TDT33977.1"/>
    </source>
</evidence>
<dbReference type="EMBL" id="SOAW01000001">
    <property type="protein sequence ID" value="TDT33977.1"/>
    <property type="molecule type" value="Genomic_DNA"/>
</dbReference>
<evidence type="ECO:0000256" key="1">
    <source>
        <dbReference type="SAM" id="Phobius"/>
    </source>
</evidence>
<keyword evidence="1" id="KW-0812">Transmembrane</keyword>
<dbReference type="Proteomes" id="UP000295371">
    <property type="component" value="Unassembled WGS sequence"/>
</dbReference>
<keyword evidence="1" id="KW-1133">Transmembrane helix</keyword>
<evidence type="ECO:0000313" key="3">
    <source>
        <dbReference type="Proteomes" id="UP000295371"/>
    </source>
</evidence>
<keyword evidence="1" id="KW-0472">Membrane</keyword>
<name>A0A4R7JBD8_9ACTN</name>
<feature type="transmembrane region" description="Helical" evidence="1">
    <location>
        <begin position="48"/>
        <end position="67"/>
    </location>
</feature>
<gene>
    <name evidence="2" type="ORF">CLV29_1617</name>
</gene>
<feature type="transmembrane region" description="Helical" evidence="1">
    <location>
        <begin position="12"/>
        <end position="36"/>
    </location>
</feature>
<feature type="transmembrane region" description="Helical" evidence="1">
    <location>
        <begin position="74"/>
        <end position="92"/>
    </location>
</feature>
<protein>
    <submittedName>
        <fullName evidence="2">Uncharacterized protein</fullName>
    </submittedName>
</protein>
<sequence>MVDMRWPGRELVVLRTAVTIVLSLLIGQAGWAAAFLGGDPAWYDQHRFFAPVTAIAAVLMGLCFVAYRRTAGGVLLGLAALVVVMIFAQYLIGTLGMAAPHIFLGVLTAMAGTALTSWTYRRRLPVTVPEGTGNG</sequence>
<reference evidence="2 3" key="1">
    <citation type="submission" date="2019-03" db="EMBL/GenBank/DDBJ databases">
        <title>Genomic Encyclopedia of Archaeal and Bacterial Type Strains, Phase II (KMG-II): from individual species to whole genera.</title>
        <authorList>
            <person name="Goeker M."/>
        </authorList>
    </citation>
    <scope>NUCLEOTIDE SEQUENCE [LARGE SCALE GENOMIC DNA]</scope>
    <source>
        <strain evidence="2 3">DSM 24323</strain>
    </source>
</reference>
<dbReference type="AlphaFoldDB" id="A0A4R7JBD8"/>
<organism evidence="2 3">
    <name type="scientific">Naumannella halotolerans</name>
    <dbReference type="NCBI Taxonomy" id="993414"/>
    <lineage>
        <taxon>Bacteria</taxon>
        <taxon>Bacillati</taxon>
        <taxon>Actinomycetota</taxon>
        <taxon>Actinomycetes</taxon>
        <taxon>Propionibacteriales</taxon>
        <taxon>Propionibacteriaceae</taxon>
        <taxon>Naumannella</taxon>
    </lineage>
</organism>